<feature type="compositionally biased region" description="Low complexity" evidence="1">
    <location>
        <begin position="731"/>
        <end position="748"/>
    </location>
</feature>
<feature type="domain" description="B30.2/SPRY" evidence="2">
    <location>
        <begin position="275"/>
        <end position="488"/>
    </location>
</feature>
<feature type="region of interest" description="Disordered" evidence="1">
    <location>
        <begin position="521"/>
        <end position="578"/>
    </location>
</feature>
<gene>
    <name evidence="3" type="ORF">ElyMa_006100100</name>
</gene>
<feature type="region of interest" description="Disordered" evidence="1">
    <location>
        <begin position="1666"/>
        <end position="1685"/>
    </location>
</feature>
<evidence type="ECO:0000313" key="4">
    <source>
        <dbReference type="Proteomes" id="UP000762676"/>
    </source>
</evidence>
<feature type="compositionally biased region" description="Low complexity" evidence="1">
    <location>
        <begin position="1146"/>
        <end position="1174"/>
    </location>
</feature>
<evidence type="ECO:0000313" key="3">
    <source>
        <dbReference type="EMBL" id="GFR88445.1"/>
    </source>
</evidence>
<feature type="region of interest" description="Disordered" evidence="1">
    <location>
        <begin position="1734"/>
        <end position="1756"/>
    </location>
</feature>
<feature type="region of interest" description="Disordered" evidence="1">
    <location>
        <begin position="24"/>
        <end position="59"/>
    </location>
</feature>
<dbReference type="PROSITE" id="PS50188">
    <property type="entry name" value="B302_SPRY"/>
    <property type="match status" value="1"/>
</dbReference>
<feature type="compositionally biased region" description="Polar residues" evidence="1">
    <location>
        <begin position="1585"/>
        <end position="1611"/>
    </location>
</feature>
<feature type="compositionally biased region" description="Basic and acidic residues" evidence="1">
    <location>
        <begin position="1876"/>
        <end position="1920"/>
    </location>
</feature>
<name>A0AAV4GVQ7_9GAST</name>
<dbReference type="InterPro" id="IPR043366">
    <property type="entry name" value="HECTD4"/>
</dbReference>
<evidence type="ECO:0000259" key="2">
    <source>
        <dbReference type="PROSITE" id="PS50188"/>
    </source>
</evidence>
<feature type="region of interest" description="Disordered" evidence="1">
    <location>
        <begin position="1579"/>
        <end position="1624"/>
    </location>
</feature>
<dbReference type="InterPro" id="IPR001870">
    <property type="entry name" value="B30.2/SPRY"/>
</dbReference>
<evidence type="ECO:0000256" key="1">
    <source>
        <dbReference type="SAM" id="MobiDB-lite"/>
    </source>
</evidence>
<feature type="region of interest" description="Disordered" evidence="1">
    <location>
        <begin position="600"/>
        <end position="627"/>
    </location>
</feature>
<comment type="caution">
    <text evidence="3">The sequence shown here is derived from an EMBL/GenBank/DDBJ whole genome shotgun (WGS) entry which is preliminary data.</text>
</comment>
<feature type="compositionally biased region" description="Low complexity" evidence="1">
    <location>
        <begin position="24"/>
        <end position="43"/>
    </location>
</feature>
<proteinExistence type="predicted"/>
<feature type="compositionally biased region" description="Basic residues" evidence="1">
    <location>
        <begin position="1362"/>
        <end position="1371"/>
    </location>
</feature>
<sequence length="1973" mass="211551">MYGLSRQVLANALSGLPVLLGSLDSLPSPRSPRGTSTSSNTSAGSGGSGGSSGGHGHHTTNQLMSLAKLANAALCALGGFQETLKPGCEVKVTGEGVRGTQGVVVSLSEQNDAVTIQLNCSSSGNTADTLSGNTASCSDSPLYSDTIKVPLARVQPIRNEMFARHQPEMTEAFLAAAKVVIVPPDEPVSPLTQSLHCTGDGNSMPNQICRVVAEIRTRTSFVLARCLQDIQFAKEFIEECGYSIDMLKSLSKDCDTGNRLPVMESHCHRLRMLYRDCAKPPAPPCRADIRPSKEMLWDVQRVFPPARACLFSHGMTGVMFMGDPSAGVGLPRGTMVYANQPIPREAPSFYWELEVTSVGDTQDESGAVVSFGFAPPVEKKDGAWTNPVGTCLFLNNGKAVHYNGSSLLQWRSVRLEVNVGPGDVAGIGWERSGDAATSGHTPKGQVYFTYNGQRLNASLDSVSGALYPVVHIQKKGCRVKANFGARPFAYAEGQQHRDAAEEANDVLRDIRESFNHLPFSGLLGAGGSEDSESDSAETSTAQTQGSVALAGLSDPRESKSSPPKAPCSIPQPQTSHKEYSIEASQNYKLLPSFDNFVLTGPDTMFSRPTEEDSDDDTASSAGDESQQMEDHYALLVKAWEQKVFPVIRRRFRNEAERKDGLEQIKGALQLGMTDIARQTVEFLYEENGGIPRDLHLPTIDDIKEDLAKFTIDRVKKGTTVNIRTPTGMTGGTSSAAGGSNSSTTSTSNATMQLPKFAVRSMLKTFGLTGTVLDVDTANELVQVETYLRSEGVLVRFWYPLIMLEKPAQGMRKASITGGQTMDTSNIFIHRELLSIESALAHMHLRTAFLRLTDHCNSPAMEVSSCSASLGSGMAACAATLQELDLENIHLLSEHLLSPPATTGTLEASSPFQTKNLSQLSLMPQVSLPSLVYRNSLRLKRQLATAIARASNQGEDYLIELTNQLCMCLQTAPEMFPYMSFPVNETKVNTDVHFVGAACILVSCVKSNDSTGKETPPYRAPWARISTYTGKRIRKSGQVTRQEVVCYPRDMHGQAAHSDQFAPVIIPGNHVYVRIGVSPPPGITVTLHALPPQFLLSVAYLETLVTETFGCGTLACGAGGSKSEKPCGGAGTSVAARVSGREGSDASEISVSSHSSSSSYSPRSSTTSPSSATSPMVLSGEFPESSPSLWSLDNICVTPPVYLHMVEFLCSYLWKTDLPSLVKEFMFHLLAQTLRVLHYSEGCPNVGSANNTLASKLSARPSPTQGILVGLPRELKRLYDMESKNMPEMTTSAGHGLGLGVSDTGRWSTYLQALMEVCLAISEVVPCEALQSKDAAADTLAEEGAAGTSAAVTKGGSGLSSSGKKKKLKPKKERMAASARRSSFEQRVAFGGESDDVVDVASSMHVTHSLADTHSLVLGPGGPGMSSWESPGAKAVSSNTSVCSVTSVSSSSSIKIDDMPWFPAAVSASKILRHMALREPHCEEEVANAIKFALTSLATTTAYTRIMIVTGIPTYLEQDVVEKSISKVCNNQGGLDGNKLFVPTPADIRALDRQQKKNVASQEQAGVAASLSLSSTVSADSAQSGGASKSETFVAQTANEPSDTSTPTNLSPTVEEVSSKLSKPFPKIQGASPKLIEGYAVFSIPSKTKVEAVRKAFLRTKWLNLGEDDSAAGGQGGEDDDVAGGSSLLEAPEENLNVHTVNQQLLTEPEAMNALEKFLLSKLCVDFSAQTSSDGQADVSKRRADAGGSGSQTKDSLSSALMGAVTTKTLSSHIQGLSEVATQALTEVFYTCYFMDQGQQDSGEICLGRDQILNPASENLLGVFFSTVKPIKKSLAETVSGALRQYGILKSRDKDTSPSAGDKSTKVKAGKRPAPKSSKERLSLKDQEEKSQSIDKENKKDIDKDDREKQEKSSKEKEGASADYSYKESKSYLKTEGRLLTLNAFIKYCEDLMRHDLRALWRGIFACGFDLLFE</sequence>
<dbReference type="GO" id="GO:0042593">
    <property type="term" value="P:glucose homeostasis"/>
    <property type="evidence" value="ECO:0007669"/>
    <property type="project" value="TreeGrafter"/>
</dbReference>
<organism evidence="3 4">
    <name type="scientific">Elysia marginata</name>
    <dbReference type="NCBI Taxonomy" id="1093978"/>
    <lineage>
        <taxon>Eukaryota</taxon>
        <taxon>Metazoa</taxon>
        <taxon>Spiralia</taxon>
        <taxon>Lophotrochozoa</taxon>
        <taxon>Mollusca</taxon>
        <taxon>Gastropoda</taxon>
        <taxon>Heterobranchia</taxon>
        <taxon>Euthyneura</taxon>
        <taxon>Panpulmonata</taxon>
        <taxon>Sacoglossa</taxon>
        <taxon>Placobranchoidea</taxon>
        <taxon>Plakobranchidae</taxon>
        <taxon>Elysia</taxon>
    </lineage>
</organism>
<reference evidence="3 4" key="1">
    <citation type="journal article" date="2021" name="Elife">
        <title>Chloroplast acquisition without the gene transfer in kleptoplastic sea slugs, Plakobranchus ocellatus.</title>
        <authorList>
            <person name="Maeda T."/>
            <person name="Takahashi S."/>
            <person name="Yoshida T."/>
            <person name="Shimamura S."/>
            <person name="Takaki Y."/>
            <person name="Nagai Y."/>
            <person name="Toyoda A."/>
            <person name="Suzuki Y."/>
            <person name="Arimoto A."/>
            <person name="Ishii H."/>
            <person name="Satoh N."/>
            <person name="Nishiyama T."/>
            <person name="Hasebe M."/>
            <person name="Maruyama T."/>
            <person name="Minagawa J."/>
            <person name="Obokata J."/>
            <person name="Shigenobu S."/>
        </authorList>
    </citation>
    <scope>NUCLEOTIDE SEQUENCE [LARGE SCALE GENOMIC DNA]</scope>
</reference>
<feature type="region of interest" description="Disordered" evidence="1">
    <location>
        <begin position="1119"/>
        <end position="1178"/>
    </location>
</feature>
<dbReference type="CDD" id="cd13735">
    <property type="entry name" value="SPRY_HECT_like"/>
    <property type="match status" value="1"/>
</dbReference>
<dbReference type="Gene3D" id="2.60.120.920">
    <property type="match status" value="1"/>
</dbReference>
<protein>
    <recommendedName>
        <fullName evidence="2">B30.2/SPRY domain-containing protein</fullName>
    </recommendedName>
</protein>
<dbReference type="EMBL" id="BMAT01012230">
    <property type="protein sequence ID" value="GFR88445.1"/>
    <property type="molecule type" value="Genomic_DNA"/>
</dbReference>
<feature type="region of interest" description="Disordered" evidence="1">
    <location>
        <begin position="1849"/>
        <end position="1920"/>
    </location>
</feature>
<dbReference type="Proteomes" id="UP000762676">
    <property type="component" value="Unassembled WGS sequence"/>
</dbReference>
<feature type="non-terminal residue" evidence="3">
    <location>
        <position position="1973"/>
    </location>
</feature>
<dbReference type="PANTHER" id="PTHR46435">
    <property type="entry name" value="E3 UBIQUITIN-PROTEIN LIGASE HECTD4-RELATED"/>
    <property type="match status" value="1"/>
</dbReference>
<dbReference type="InterPro" id="IPR043136">
    <property type="entry name" value="B30.2/SPRY_sf"/>
</dbReference>
<feature type="compositionally biased region" description="Gly residues" evidence="1">
    <location>
        <begin position="44"/>
        <end position="54"/>
    </location>
</feature>
<accession>A0AAV4GVQ7</accession>
<feature type="region of interest" description="Disordered" evidence="1">
    <location>
        <begin position="722"/>
        <end position="748"/>
    </location>
</feature>
<dbReference type="PANTHER" id="PTHR46435:SF1">
    <property type="entry name" value="E3 UBIQUITIN-PROTEIN LIGASE HECTD4-RELATED"/>
    <property type="match status" value="1"/>
</dbReference>
<dbReference type="InterPro" id="IPR035781">
    <property type="entry name" value="SPRY_HECTD4"/>
</dbReference>
<feature type="region of interest" description="Disordered" evidence="1">
    <location>
        <begin position="1346"/>
        <end position="1381"/>
    </location>
</feature>
<keyword evidence="4" id="KW-1185">Reference proteome</keyword>